<feature type="compositionally biased region" description="Basic and acidic residues" evidence="1">
    <location>
        <begin position="58"/>
        <end position="94"/>
    </location>
</feature>
<feature type="compositionally biased region" description="Polar residues" evidence="1">
    <location>
        <begin position="39"/>
        <end position="55"/>
    </location>
</feature>
<comment type="caution">
    <text evidence="2">The sequence shown here is derived from an EMBL/GenBank/DDBJ whole genome shotgun (WGS) entry which is preliminary data.</text>
</comment>
<keyword evidence="3" id="KW-1185">Reference proteome</keyword>
<sequence length="111" mass="12468">MSINPIELQVLIPKATEVGKAQNLANRQETLQQQHVAGQWNDISTNRQHQVQSAAKNEGGKVGRDKEAKEEKHSPNEQKPRQNDESSIEKDKVNRASNNDPVRGHIIDIKT</sequence>
<evidence type="ECO:0000313" key="3">
    <source>
        <dbReference type="Proteomes" id="UP001165492"/>
    </source>
</evidence>
<evidence type="ECO:0000256" key="1">
    <source>
        <dbReference type="SAM" id="MobiDB-lite"/>
    </source>
</evidence>
<feature type="region of interest" description="Disordered" evidence="1">
    <location>
        <begin position="39"/>
        <end position="111"/>
    </location>
</feature>
<organism evidence="2 3">
    <name type="scientific">Pelosinus baikalensis</name>
    <dbReference type="NCBI Taxonomy" id="2892015"/>
    <lineage>
        <taxon>Bacteria</taxon>
        <taxon>Bacillati</taxon>
        <taxon>Bacillota</taxon>
        <taxon>Negativicutes</taxon>
        <taxon>Selenomonadales</taxon>
        <taxon>Sporomusaceae</taxon>
        <taxon>Pelosinus</taxon>
    </lineage>
</organism>
<gene>
    <name evidence="2" type="ORF">LMF89_06340</name>
</gene>
<proteinExistence type="predicted"/>
<dbReference type="EMBL" id="JAJHJB010000006">
    <property type="protein sequence ID" value="MCC5464977.1"/>
    <property type="molecule type" value="Genomic_DNA"/>
</dbReference>
<name>A0ABS8HP47_9FIRM</name>
<dbReference type="Proteomes" id="UP001165492">
    <property type="component" value="Unassembled WGS sequence"/>
</dbReference>
<feature type="compositionally biased region" description="Basic and acidic residues" evidence="1">
    <location>
        <begin position="102"/>
        <end position="111"/>
    </location>
</feature>
<accession>A0ABS8HP47</accession>
<evidence type="ECO:0000313" key="2">
    <source>
        <dbReference type="EMBL" id="MCC5464977.1"/>
    </source>
</evidence>
<reference evidence="2" key="1">
    <citation type="submission" date="2021-11" db="EMBL/GenBank/DDBJ databases">
        <title>Description of a new species Pelosinus isolated from the bottom sediments of Lake Baikal.</title>
        <authorList>
            <person name="Zakharyuk A."/>
        </authorList>
    </citation>
    <scope>NUCLEOTIDE SEQUENCE</scope>
    <source>
        <strain evidence="2">Bkl1</strain>
    </source>
</reference>
<dbReference type="RefSeq" id="WP_007953581.1">
    <property type="nucleotide sequence ID" value="NZ_JAJHJB010000006.1"/>
</dbReference>
<protein>
    <submittedName>
        <fullName evidence="2">Uncharacterized protein</fullName>
    </submittedName>
</protein>